<dbReference type="Gene3D" id="3.10.110.10">
    <property type="entry name" value="Ubiquitin Conjugating Enzyme"/>
    <property type="match status" value="1"/>
</dbReference>
<feature type="non-terminal residue" evidence="8">
    <location>
        <position position="1"/>
    </location>
</feature>
<evidence type="ECO:0000256" key="2">
    <source>
        <dbReference type="ARBA" id="ARBA00022679"/>
    </source>
</evidence>
<feature type="domain" description="UBC core" evidence="7">
    <location>
        <begin position="419"/>
        <end position="579"/>
    </location>
</feature>
<sequence>TIFHDVIDLEGDDDLVVLGETSHKSKRNKGKAVETNHGGYGDHQVVPSFGKSGIQSSNGQPLVSHNLINVGSQGSNPLFVEDDPPMNVHPQGFESSNHWLKLSNNSNAPPEYAHPQGLESINHWLKLSYNSNAPPKHVNSQGLESRNPWLNSSYNFNAPLEHAYPQGLESRNPWLKSSYNFNAPHEHAHPQGLQSKYPWLKSSYNFNAPPAHAHPQGLESINSWLKSSYNFNAPPEHAHPQGLESRNHWLKLSYNSNAPLEHAHPQGLESINPLLKSSYNFNGPPEHAHPQGLESRNSWLKSSYNFNGPPEHAHPQGLESKNPLLKSPYNFNGPHEHAHPHGLESGNSWLKSSNNFNAPPRNTHNGASVVSPGLTTITDGPENETLRKLQSFKQFDIVVDTSDHHFVNNNSLVPQNPTSWAKKIQDEWKILEKHLPETIFVRVFESRIDLLRAVIIGAEGTPYHDGLFFFDVLFPIGYPNVPPQVHYHAGGLRLNPNLYGNGKVCLSLLNTWPGNVNEMWTPGVSTMLQVLVSIQGLILNAKPYFNEPGCASKSGTQNGEAKSLKYNEKTFILSLRTMMYTIKKPPRNFEELVVGHFYSRAHDILASCKAYMEGVQVGCFVKGGLRDVDKGGQKCSDKFKADLVGYVNLLVQDFEKLGVKDCQKLISTTYPKPHTAGGRFA</sequence>
<dbReference type="InterPro" id="IPR000608">
    <property type="entry name" value="UBC"/>
</dbReference>
<dbReference type="PANTHER" id="PTHR46116">
    <property type="entry name" value="(E3-INDEPENDENT) E2 UBIQUITIN-CONJUGATING ENZYME"/>
    <property type="match status" value="1"/>
</dbReference>
<protein>
    <recommendedName>
        <fullName evidence="1">E2 ubiquitin-conjugating enzyme</fullName>
        <ecNumber evidence="1">2.3.2.23</ecNumber>
    </recommendedName>
</protein>
<evidence type="ECO:0000256" key="3">
    <source>
        <dbReference type="ARBA" id="ARBA00022741"/>
    </source>
</evidence>
<keyword evidence="4" id="KW-0833">Ubl conjugation pathway</keyword>
<keyword evidence="3" id="KW-0547">Nucleotide-binding</keyword>
<dbReference type="EMBL" id="ASHM01013803">
    <property type="protein sequence ID" value="PNX95772.1"/>
    <property type="molecule type" value="Genomic_DNA"/>
</dbReference>
<comment type="caution">
    <text evidence="8">The sequence shown here is derived from an EMBL/GenBank/DDBJ whole genome shotgun (WGS) entry which is preliminary data.</text>
</comment>
<dbReference type="Proteomes" id="UP000236291">
    <property type="component" value="Unassembled WGS sequence"/>
</dbReference>
<dbReference type="FunFam" id="3.10.110.10:FF:000028">
    <property type="entry name" value="Probable ubiquitin-conjugating enzyme E2 23"/>
    <property type="match status" value="1"/>
</dbReference>
<keyword evidence="5" id="KW-0067">ATP-binding</keyword>
<gene>
    <name evidence="8" type="ORF">L195_g018966</name>
</gene>
<evidence type="ECO:0000256" key="5">
    <source>
        <dbReference type="ARBA" id="ARBA00022840"/>
    </source>
</evidence>
<reference evidence="8 9" key="2">
    <citation type="journal article" date="2017" name="Front. Plant Sci.">
        <title>Gene Classification and Mining of Molecular Markers Useful in Red Clover (Trifolium pratense) Breeding.</title>
        <authorList>
            <person name="Istvanek J."/>
            <person name="Dluhosova J."/>
            <person name="Dluhos P."/>
            <person name="Patkova L."/>
            <person name="Nedelnik J."/>
            <person name="Repkova J."/>
        </authorList>
    </citation>
    <scope>NUCLEOTIDE SEQUENCE [LARGE SCALE GENOMIC DNA]</scope>
    <source>
        <strain evidence="9">cv. Tatra</strain>
        <tissue evidence="8">Young leaves</tissue>
    </source>
</reference>
<organism evidence="8 9">
    <name type="scientific">Trifolium pratense</name>
    <name type="common">Red clover</name>
    <dbReference type="NCBI Taxonomy" id="57577"/>
    <lineage>
        <taxon>Eukaryota</taxon>
        <taxon>Viridiplantae</taxon>
        <taxon>Streptophyta</taxon>
        <taxon>Embryophyta</taxon>
        <taxon>Tracheophyta</taxon>
        <taxon>Spermatophyta</taxon>
        <taxon>Magnoliopsida</taxon>
        <taxon>eudicotyledons</taxon>
        <taxon>Gunneridae</taxon>
        <taxon>Pentapetalae</taxon>
        <taxon>rosids</taxon>
        <taxon>fabids</taxon>
        <taxon>Fabales</taxon>
        <taxon>Fabaceae</taxon>
        <taxon>Papilionoideae</taxon>
        <taxon>50 kb inversion clade</taxon>
        <taxon>NPAAA clade</taxon>
        <taxon>Hologalegina</taxon>
        <taxon>IRL clade</taxon>
        <taxon>Trifolieae</taxon>
        <taxon>Trifolium</taxon>
    </lineage>
</organism>
<dbReference type="EC" id="2.3.2.23" evidence="1"/>
<evidence type="ECO:0000259" key="7">
    <source>
        <dbReference type="PROSITE" id="PS50127"/>
    </source>
</evidence>
<dbReference type="STRING" id="57577.A0A2K3MYC3"/>
<dbReference type="Pfam" id="PF00179">
    <property type="entry name" value="UQ_con"/>
    <property type="match status" value="1"/>
</dbReference>
<dbReference type="GO" id="GO:0005524">
    <property type="term" value="F:ATP binding"/>
    <property type="evidence" value="ECO:0007669"/>
    <property type="project" value="UniProtKB-KW"/>
</dbReference>
<dbReference type="CDD" id="cd23837">
    <property type="entry name" value="UBCc_UBE2O"/>
    <property type="match status" value="1"/>
</dbReference>
<evidence type="ECO:0000313" key="9">
    <source>
        <dbReference type="Proteomes" id="UP000236291"/>
    </source>
</evidence>
<evidence type="ECO:0000256" key="6">
    <source>
        <dbReference type="SAM" id="MobiDB-lite"/>
    </source>
</evidence>
<dbReference type="AlphaFoldDB" id="A0A2K3MYC3"/>
<evidence type="ECO:0000256" key="4">
    <source>
        <dbReference type="ARBA" id="ARBA00022786"/>
    </source>
</evidence>
<evidence type="ECO:0000256" key="1">
    <source>
        <dbReference type="ARBA" id="ARBA00012486"/>
    </source>
</evidence>
<dbReference type="GO" id="GO:0061631">
    <property type="term" value="F:ubiquitin conjugating enzyme activity"/>
    <property type="evidence" value="ECO:0007669"/>
    <property type="project" value="UniProtKB-EC"/>
</dbReference>
<dbReference type="SUPFAM" id="SSF54495">
    <property type="entry name" value="UBC-like"/>
    <property type="match status" value="1"/>
</dbReference>
<reference evidence="8 9" key="1">
    <citation type="journal article" date="2014" name="Am. J. Bot.">
        <title>Genome assembly and annotation for red clover (Trifolium pratense; Fabaceae).</title>
        <authorList>
            <person name="Istvanek J."/>
            <person name="Jaros M."/>
            <person name="Krenek A."/>
            <person name="Repkova J."/>
        </authorList>
    </citation>
    <scope>NUCLEOTIDE SEQUENCE [LARGE SCALE GENOMIC DNA]</scope>
    <source>
        <strain evidence="9">cv. Tatra</strain>
        <tissue evidence="8">Young leaves</tissue>
    </source>
</reference>
<feature type="region of interest" description="Disordered" evidence="6">
    <location>
        <begin position="299"/>
        <end position="374"/>
    </location>
</feature>
<name>A0A2K3MYC3_TRIPR</name>
<dbReference type="SMART" id="SM00212">
    <property type="entry name" value="UBCc"/>
    <property type="match status" value="1"/>
</dbReference>
<dbReference type="InterPro" id="IPR016135">
    <property type="entry name" value="UBQ-conjugating_enzyme/RWD"/>
</dbReference>
<dbReference type="ExpressionAtlas" id="A0A2K3MYC3">
    <property type="expression patterns" value="baseline"/>
</dbReference>
<accession>A0A2K3MYC3</accession>
<feature type="compositionally biased region" description="Polar residues" evidence="6">
    <location>
        <begin position="345"/>
        <end position="374"/>
    </location>
</feature>
<proteinExistence type="predicted"/>
<dbReference type="PROSITE" id="PS50127">
    <property type="entry name" value="UBC_2"/>
    <property type="match status" value="1"/>
</dbReference>
<dbReference type="PANTHER" id="PTHR46116:SF43">
    <property type="entry name" value="UBIQUITIN-CONJUGATING ENZYME"/>
    <property type="match status" value="1"/>
</dbReference>
<evidence type="ECO:0000313" key="8">
    <source>
        <dbReference type="EMBL" id="PNX95772.1"/>
    </source>
</evidence>
<keyword evidence="2" id="KW-0808">Transferase</keyword>